<evidence type="ECO:0000313" key="1">
    <source>
        <dbReference type="EMBL" id="MFD1608459.1"/>
    </source>
</evidence>
<accession>A0ABW4HS39</accession>
<sequence>MEIIIDVVRSAYYRVYGKMPAGYLPIYNHSNLVETDSKRVEGVHTSLLEELKKSKKEYKLLDSNVYDKKIRKEWFLDSPFVIAGLAKSVFRRETVELQKWINDQKLINTIYSLENGRWSHPTRWFSRPPLKNRLLKTWLSVSKRKIEIFSDINIKNPEIAINIL</sequence>
<keyword evidence="2" id="KW-1185">Reference proteome</keyword>
<name>A0ABW4HS39_9BACI</name>
<dbReference type="RefSeq" id="WP_379597795.1">
    <property type="nucleotide sequence ID" value="NZ_JBHUDE010000096.1"/>
</dbReference>
<dbReference type="EMBL" id="JBHUDE010000096">
    <property type="protein sequence ID" value="MFD1608459.1"/>
    <property type="molecule type" value="Genomic_DNA"/>
</dbReference>
<proteinExistence type="predicted"/>
<organism evidence="1 2">
    <name type="scientific">Oceanobacillus luteolus</name>
    <dbReference type="NCBI Taxonomy" id="1274358"/>
    <lineage>
        <taxon>Bacteria</taxon>
        <taxon>Bacillati</taxon>
        <taxon>Bacillota</taxon>
        <taxon>Bacilli</taxon>
        <taxon>Bacillales</taxon>
        <taxon>Bacillaceae</taxon>
        <taxon>Oceanobacillus</taxon>
    </lineage>
</organism>
<dbReference type="Proteomes" id="UP001597221">
    <property type="component" value="Unassembled WGS sequence"/>
</dbReference>
<comment type="caution">
    <text evidence="1">The sequence shown here is derived from an EMBL/GenBank/DDBJ whole genome shotgun (WGS) entry which is preliminary data.</text>
</comment>
<evidence type="ECO:0000313" key="2">
    <source>
        <dbReference type="Proteomes" id="UP001597221"/>
    </source>
</evidence>
<reference evidence="2" key="1">
    <citation type="journal article" date="2019" name="Int. J. Syst. Evol. Microbiol.">
        <title>The Global Catalogue of Microorganisms (GCM) 10K type strain sequencing project: providing services to taxonomists for standard genome sequencing and annotation.</title>
        <authorList>
            <consortium name="The Broad Institute Genomics Platform"/>
            <consortium name="The Broad Institute Genome Sequencing Center for Infectious Disease"/>
            <person name="Wu L."/>
            <person name="Ma J."/>
        </authorList>
    </citation>
    <scope>NUCLEOTIDE SEQUENCE [LARGE SCALE GENOMIC DNA]</scope>
    <source>
        <strain evidence="2">CGMCC 1.12376</strain>
    </source>
</reference>
<gene>
    <name evidence="1" type="ORF">ACFSBH_12475</name>
</gene>
<protein>
    <submittedName>
        <fullName evidence="1">Uncharacterized protein</fullName>
    </submittedName>
</protein>